<dbReference type="Gene3D" id="1.50.10.20">
    <property type="match status" value="1"/>
</dbReference>
<dbReference type="RefSeq" id="WP_354602329.1">
    <property type="nucleotide sequence ID" value="NZ_JBEWZI010000023.1"/>
</dbReference>
<evidence type="ECO:0000313" key="3">
    <source>
        <dbReference type="Proteomes" id="UP001549691"/>
    </source>
</evidence>
<keyword evidence="2" id="KW-0456">Lyase</keyword>
<comment type="caution">
    <text evidence="2">The sequence shown here is derived from an EMBL/GenBank/DDBJ whole genome shotgun (WGS) entry which is preliminary data.</text>
</comment>
<dbReference type="Proteomes" id="UP001549691">
    <property type="component" value="Unassembled WGS sequence"/>
</dbReference>
<feature type="signal peptide" evidence="1">
    <location>
        <begin position="1"/>
        <end position="18"/>
    </location>
</feature>
<dbReference type="EC" id="4.2.2.2" evidence="2"/>
<dbReference type="PROSITE" id="PS51257">
    <property type="entry name" value="PROKAR_LIPOPROTEIN"/>
    <property type="match status" value="1"/>
</dbReference>
<dbReference type="InterPro" id="IPR012669">
    <property type="entry name" value="Pectate_lyase"/>
</dbReference>
<reference evidence="2 3" key="1">
    <citation type="submission" date="2024-07" db="EMBL/GenBank/DDBJ databases">
        <title>Uliginosibacterium flavum JJ3220;KACC:17644.</title>
        <authorList>
            <person name="Kim M.K."/>
        </authorList>
    </citation>
    <scope>NUCLEOTIDE SEQUENCE [LARGE SCALE GENOMIC DNA]</scope>
    <source>
        <strain evidence="2 3">KACC:17644</strain>
    </source>
</reference>
<proteinExistence type="predicted"/>
<evidence type="ECO:0000313" key="2">
    <source>
        <dbReference type="EMBL" id="MET7015870.1"/>
    </source>
</evidence>
<name>A0ABV2TQR1_9RHOO</name>
<feature type="chain" id="PRO_5047143863" evidence="1">
    <location>
        <begin position="19"/>
        <end position="397"/>
    </location>
</feature>
<evidence type="ECO:0000256" key="1">
    <source>
        <dbReference type="SAM" id="SignalP"/>
    </source>
</evidence>
<dbReference type="Pfam" id="PF09492">
    <property type="entry name" value="Pec_lyase"/>
    <property type="match status" value="1"/>
</dbReference>
<organism evidence="2 3">
    <name type="scientific">Uliginosibacterium flavum</name>
    <dbReference type="NCBI Taxonomy" id="1396831"/>
    <lineage>
        <taxon>Bacteria</taxon>
        <taxon>Pseudomonadati</taxon>
        <taxon>Pseudomonadota</taxon>
        <taxon>Betaproteobacteria</taxon>
        <taxon>Rhodocyclales</taxon>
        <taxon>Zoogloeaceae</taxon>
        <taxon>Uliginosibacterium</taxon>
    </lineage>
</organism>
<gene>
    <name evidence="2" type="primary">pelA</name>
    <name evidence="2" type="ORF">ABXR19_16885</name>
</gene>
<dbReference type="EMBL" id="JBEWZI010000023">
    <property type="protein sequence ID" value="MET7015870.1"/>
    <property type="molecule type" value="Genomic_DNA"/>
</dbReference>
<dbReference type="NCBIfam" id="TIGR02474">
    <property type="entry name" value="pec_lyase"/>
    <property type="match status" value="1"/>
</dbReference>
<keyword evidence="3" id="KW-1185">Reference proteome</keyword>
<sequence>MKIRLNALILAAALPLFGACALFDIQPEQPAIKAGPYAAISLKGMSDSIQHWRNRYGDKYAKYADEQIVEIADNVLLYQRDNGGWVENRDPSRILTAEEIAAISAEKANATGSFDNRNVYSQVEYLSAVYLQTGDIRYRDAAQRGIAYTLQMQHPTCGGWPHTVPGEQSYHPYITMADEVTSGVLRTLRKVGAGSAPFGWIDGSTRRAAKRALKKGDACVLKLQVRQNGKLAGWAGQYKPDTLEPAQGRAFELASIVSQESVEMTRYLMGIERPAPEQIAAIEGAIDWFKRSAITGWKIETFKIDPPIKYEYHTASTDRRLVQDASAPRMWARFYDLKDNSPVLANRDSVRVYDYSQIHHERRTGYAWYGLWAEKLLSEEYPAWQARMRAAGVLPKS</sequence>
<protein>
    <submittedName>
        <fullName evidence="2">Pectate lyase</fullName>
        <ecNumber evidence="2">4.2.2.2</ecNumber>
    </submittedName>
</protein>
<keyword evidence="1" id="KW-0732">Signal</keyword>
<dbReference type="GO" id="GO:0030570">
    <property type="term" value="F:pectate lyase activity"/>
    <property type="evidence" value="ECO:0007669"/>
    <property type="project" value="UniProtKB-EC"/>
</dbReference>
<dbReference type="SUPFAM" id="SSF81853">
    <property type="entry name" value="Family 10 polysaccharide lyase"/>
    <property type="match status" value="1"/>
</dbReference>
<accession>A0ABV2TQR1</accession>